<dbReference type="Pfam" id="PF12704">
    <property type="entry name" value="MacB_PCD"/>
    <property type="match status" value="1"/>
</dbReference>
<evidence type="ECO:0000313" key="9">
    <source>
        <dbReference type="EMBL" id="SFR50334.1"/>
    </source>
</evidence>
<reference evidence="9 10" key="1">
    <citation type="submission" date="2016-10" db="EMBL/GenBank/DDBJ databases">
        <authorList>
            <person name="de Groot N.N."/>
        </authorList>
    </citation>
    <scope>NUCLEOTIDE SEQUENCE [LARGE SCALE GENOMIC DNA]</scope>
    <source>
        <strain evidence="9 10">DSM 21019</strain>
    </source>
</reference>
<feature type="transmembrane region" description="Helical" evidence="6">
    <location>
        <begin position="471"/>
        <end position="490"/>
    </location>
</feature>
<dbReference type="PANTHER" id="PTHR30287">
    <property type="entry name" value="MEMBRANE COMPONENT OF PREDICTED ABC SUPERFAMILY METABOLITE UPTAKE TRANSPORTER"/>
    <property type="match status" value="1"/>
</dbReference>
<dbReference type="Pfam" id="PF02687">
    <property type="entry name" value="FtsX"/>
    <property type="match status" value="2"/>
</dbReference>
<feature type="domain" description="MacB-like periplasmic core" evidence="8">
    <location>
        <begin position="21"/>
        <end position="221"/>
    </location>
</feature>
<feature type="domain" description="ABC3 transporter permease C-terminal" evidence="7">
    <location>
        <begin position="258"/>
        <end position="372"/>
    </location>
</feature>
<dbReference type="InterPro" id="IPR038766">
    <property type="entry name" value="Membrane_comp_ABC_pdt"/>
</dbReference>
<feature type="transmembrane region" description="Helical" evidence="6">
    <location>
        <begin position="20"/>
        <end position="42"/>
    </location>
</feature>
<keyword evidence="2" id="KW-1003">Cell membrane</keyword>
<feature type="transmembrane region" description="Helical" evidence="6">
    <location>
        <begin position="713"/>
        <end position="734"/>
    </location>
</feature>
<protein>
    <submittedName>
        <fullName evidence="9">Putative ABC transport system permease protein</fullName>
    </submittedName>
</protein>
<keyword evidence="5 6" id="KW-0472">Membrane</keyword>
<feature type="transmembrane region" description="Helical" evidence="6">
    <location>
        <begin position="766"/>
        <end position="789"/>
    </location>
</feature>
<feature type="transmembrane region" description="Helical" evidence="6">
    <location>
        <begin position="394"/>
        <end position="414"/>
    </location>
</feature>
<feature type="transmembrane region" description="Helical" evidence="6">
    <location>
        <begin position="801"/>
        <end position="819"/>
    </location>
</feature>
<feature type="transmembrane region" description="Helical" evidence="6">
    <location>
        <begin position="258"/>
        <end position="279"/>
    </location>
</feature>
<dbReference type="EMBL" id="FOYQ01000002">
    <property type="protein sequence ID" value="SFR50334.1"/>
    <property type="molecule type" value="Genomic_DNA"/>
</dbReference>
<dbReference type="InterPro" id="IPR003838">
    <property type="entry name" value="ABC3_permease_C"/>
</dbReference>
<dbReference type="GO" id="GO:0005886">
    <property type="term" value="C:plasma membrane"/>
    <property type="evidence" value="ECO:0007669"/>
    <property type="project" value="UniProtKB-SubCell"/>
</dbReference>
<evidence type="ECO:0000256" key="2">
    <source>
        <dbReference type="ARBA" id="ARBA00022475"/>
    </source>
</evidence>
<keyword evidence="4 6" id="KW-1133">Transmembrane helix</keyword>
<dbReference type="STRING" id="400055.SAMN04490243_2366"/>
<evidence type="ECO:0000256" key="6">
    <source>
        <dbReference type="SAM" id="Phobius"/>
    </source>
</evidence>
<evidence type="ECO:0000256" key="5">
    <source>
        <dbReference type="ARBA" id="ARBA00023136"/>
    </source>
</evidence>
<evidence type="ECO:0000256" key="1">
    <source>
        <dbReference type="ARBA" id="ARBA00004651"/>
    </source>
</evidence>
<evidence type="ECO:0000256" key="3">
    <source>
        <dbReference type="ARBA" id="ARBA00022692"/>
    </source>
</evidence>
<keyword evidence="3 6" id="KW-0812">Transmembrane</keyword>
<dbReference type="PANTHER" id="PTHR30287:SF1">
    <property type="entry name" value="INNER MEMBRANE PROTEIN"/>
    <property type="match status" value="1"/>
</dbReference>
<evidence type="ECO:0000259" key="8">
    <source>
        <dbReference type="Pfam" id="PF12704"/>
    </source>
</evidence>
<feature type="domain" description="ABC3 transporter permease C-terminal" evidence="7">
    <location>
        <begin position="717"/>
        <end position="831"/>
    </location>
</feature>
<feature type="transmembrane region" description="Helical" evidence="6">
    <location>
        <begin position="300"/>
        <end position="325"/>
    </location>
</feature>
<dbReference type="InterPro" id="IPR025857">
    <property type="entry name" value="MacB_PCD"/>
</dbReference>
<name>A0A1I6H7P3_9FLAO</name>
<keyword evidence="10" id="KW-1185">Reference proteome</keyword>
<evidence type="ECO:0000259" key="7">
    <source>
        <dbReference type="Pfam" id="PF02687"/>
    </source>
</evidence>
<dbReference type="AlphaFoldDB" id="A0A1I6H7P3"/>
<proteinExistence type="predicted"/>
<accession>A0A1I6H7P3</accession>
<evidence type="ECO:0000256" key="4">
    <source>
        <dbReference type="ARBA" id="ARBA00022989"/>
    </source>
</evidence>
<evidence type="ECO:0000313" key="10">
    <source>
        <dbReference type="Proteomes" id="UP000199534"/>
    </source>
</evidence>
<sequence>MNSWHLQMAWRDARSSLNRLLLFMASIVLGIAALVAIQSFGLTLEDTISGQSRELMGADFLVDTESAPSEILNDTLAQIPGRQAREVNFVSMISFVEKPGTRLVRVRGIEPGYPYYGRVETQPAEASRFYKEDGGALADAALMTQFNLQVGDTLKIGELMVPIQGKIIQAPGNTQVATSVAPVVWLPYRLIPETQLIQTGSRVGYNIYFKADKGANLQDIYNRWDPILDDLNADMDLHTDTSQRLGRRFNNVGRFLKLVAFIALLLGCMGIASAVHIYMRDKRNSIAILKCLGASRADTFRIFLIQIIGIGILGGILGSVLGYVLQGVFPLFIADFLPVELQWDFYWKPLGFGLFLGISMSLLFGLLPLIRSWFVSPLAVLRIDEGSPPVSKRVSLTVMVFIFGILWGVAYLLLQRPMQALWFVVGMAVAVLILGALTWLLMRLIRRYFPKGWSFEARQGIQNLFRPNNQTLVLILAIGLGTFLISTLYFTQDMLLARAKIEDQTPAANLILLDIQPGQQEGVAAIIGSAGMPVMENIPIVTLRLDQIAGKSVESIRRDTTSRINPWILSHEFRVTYRDTLIASESLQSGEWVSEYSGDGPVPISLSDNVARDALVGIGDTLMVNVQGVLMPTVVGSIRAVDWGRMQLNFSMVFPRGVLEEAPQFQVMTTYADNANASAGLQQQLVQRFPNITALDVRQILDAVGDILDKIGWIIRFMAFFSILTGLIVLLGAVRTSKFQRMREGVLLRTIGADSRQIIRINTLEYVFLGLIGSIMGALLALLATQLLAVSLFEVSFNPSLIPFLIVIPAITLMVVWIGRANSKSVVKSPPLEVLRKEGV</sequence>
<gene>
    <name evidence="9" type="ORF">SAMN04490243_2366</name>
</gene>
<feature type="transmembrane region" description="Helical" evidence="6">
    <location>
        <begin position="420"/>
        <end position="441"/>
    </location>
</feature>
<dbReference type="Proteomes" id="UP000199534">
    <property type="component" value="Unassembled WGS sequence"/>
</dbReference>
<comment type="subcellular location">
    <subcellularLocation>
        <location evidence="1">Cell membrane</location>
        <topology evidence="1">Multi-pass membrane protein</topology>
    </subcellularLocation>
</comment>
<feature type="transmembrane region" description="Helical" evidence="6">
    <location>
        <begin position="345"/>
        <end position="374"/>
    </location>
</feature>
<organism evidence="9 10">
    <name type="scientific">Robiginitalea myxolifaciens</name>
    <dbReference type="NCBI Taxonomy" id="400055"/>
    <lineage>
        <taxon>Bacteria</taxon>
        <taxon>Pseudomonadati</taxon>
        <taxon>Bacteroidota</taxon>
        <taxon>Flavobacteriia</taxon>
        <taxon>Flavobacteriales</taxon>
        <taxon>Flavobacteriaceae</taxon>
        <taxon>Robiginitalea</taxon>
    </lineage>
</organism>